<organism evidence="1">
    <name type="scientific">Clandestinovirus</name>
    <dbReference type="NCBI Taxonomy" id="2831644"/>
    <lineage>
        <taxon>Viruses</taxon>
    </lineage>
</organism>
<reference evidence="1" key="1">
    <citation type="submission" date="2021-06" db="EMBL/GenBank/DDBJ databases">
        <authorList>
            <person name="Rolland C."/>
        </authorList>
    </citation>
    <scope>NUCLEOTIDE SEQUENCE</scope>
    <source>
        <strain evidence="1">347.936635</strain>
    </source>
</reference>
<gene>
    <name evidence="1" type="ORF">KOM_12_139</name>
</gene>
<accession>A0A8F8KQN1</accession>
<protein>
    <submittedName>
        <fullName evidence="1">Uncharacterized protein</fullName>
    </submittedName>
</protein>
<evidence type="ECO:0000313" key="1">
    <source>
        <dbReference type="EMBL" id="QYA18409.1"/>
    </source>
</evidence>
<proteinExistence type="predicted"/>
<sequence>MQVPNDVFRVIMKKVDGQMQYIKKQTFIKCIIPYVYLEERQKESDGPAYGPDAIECANVLGSVYSKNQYMFVYHTTFTLTSLKRVCKIFADEVNLGAWGSSYEVMKYRKAKNKW</sequence>
<name>A0A8F8KQN1_9VIRU</name>
<dbReference type="EMBL" id="MZ420154">
    <property type="protein sequence ID" value="QYA18409.1"/>
    <property type="molecule type" value="Genomic_DNA"/>
</dbReference>